<evidence type="ECO:0008006" key="4">
    <source>
        <dbReference type="Google" id="ProtNLM"/>
    </source>
</evidence>
<comment type="caution">
    <text evidence="2">The sequence shown here is derived from an EMBL/GenBank/DDBJ whole genome shotgun (WGS) entry which is preliminary data.</text>
</comment>
<dbReference type="InterPro" id="IPR002737">
    <property type="entry name" value="MEMO1_fam"/>
</dbReference>
<dbReference type="PANTHER" id="PTHR11060">
    <property type="entry name" value="PROTEIN MEMO1"/>
    <property type="match status" value="1"/>
</dbReference>
<evidence type="ECO:0000313" key="2">
    <source>
        <dbReference type="EMBL" id="OHT17127.1"/>
    </source>
</evidence>
<proteinExistence type="inferred from homology"/>
<dbReference type="Gene3D" id="3.40.830.10">
    <property type="entry name" value="LigB-like"/>
    <property type="match status" value="1"/>
</dbReference>
<dbReference type="PANTHER" id="PTHR11060:SF0">
    <property type="entry name" value="PROTEIN MEMO1"/>
    <property type="match status" value="1"/>
</dbReference>
<evidence type="ECO:0000256" key="1">
    <source>
        <dbReference type="ARBA" id="ARBA00006315"/>
    </source>
</evidence>
<dbReference type="NCBIfam" id="TIGR04336">
    <property type="entry name" value="AmmeMemoSam_B"/>
    <property type="match status" value="1"/>
</dbReference>
<dbReference type="CDD" id="cd07361">
    <property type="entry name" value="MEMO_like"/>
    <property type="match status" value="1"/>
</dbReference>
<evidence type="ECO:0000313" key="3">
    <source>
        <dbReference type="Proteomes" id="UP000179807"/>
    </source>
</evidence>
<comment type="similarity">
    <text evidence="1">Belongs to the MEMO1 family.</text>
</comment>
<gene>
    <name evidence="2" type="ORF">TRFO_12653</name>
</gene>
<dbReference type="Proteomes" id="UP000179807">
    <property type="component" value="Unassembled WGS sequence"/>
</dbReference>
<sequence>MIGSISDETAARVAEVLSPIINDPKTLLVVSSDFCHWGSDFDYTYLPDIQGTINEKIEALDREGMAKISTCDVKQFAQFIDKTGDTICGEVPIKIAMQTINGKYNVEWPHYSHSSPNLRSKRDTNVSYAAGVFRVE</sequence>
<dbReference type="OrthoDB" id="417112at2759"/>
<accession>A0A1J4L0T9</accession>
<keyword evidence="3" id="KW-1185">Reference proteome</keyword>
<dbReference type="GeneID" id="94831465"/>
<dbReference type="EMBL" id="MLAK01000035">
    <property type="protein sequence ID" value="OHT17127.1"/>
    <property type="molecule type" value="Genomic_DNA"/>
</dbReference>
<dbReference type="Pfam" id="PF01875">
    <property type="entry name" value="Memo"/>
    <property type="match status" value="1"/>
</dbReference>
<organism evidence="2 3">
    <name type="scientific">Tritrichomonas foetus</name>
    <dbReference type="NCBI Taxonomy" id="1144522"/>
    <lineage>
        <taxon>Eukaryota</taxon>
        <taxon>Metamonada</taxon>
        <taxon>Parabasalia</taxon>
        <taxon>Tritrichomonadida</taxon>
        <taxon>Tritrichomonadidae</taxon>
        <taxon>Tritrichomonas</taxon>
    </lineage>
</organism>
<protein>
    <recommendedName>
        <fullName evidence="4">AmmeMemoRadiSam system protein B</fullName>
    </recommendedName>
</protein>
<dbReference type="AlphaFoldDB" id="A0A1J4L0T9"/>
<dbReference type="VEuPathDB" id="TrichDB:TRFO_12653"/>
<name>A0A1J4L0T9_9EUKA</name>
<reference evidence="2" key="1">
    <citation type="submission" date="2016-10" db="EMBL/GenBank/DDBJ databases">
        <authorList>
            <person name="Benchimol M."/>
            <person name="Almeida L.G."/>
            <person name="Vasconcelos A.T."/>
            <person name="Perreira-Neves A."/>
            <person name="Rosa I.A."/>
            <person name="Tasca T."/>
            <person name="Bogo M.R."/>
            <person name="de Souza W."/>
        </authorList>
    </citation>
    <scope>NUCLEOTIDE SEQUENCE [LARGE SCALE GENOMIC DNA]</scope>
    <source>
        <strain evidence="2">K</strain>
    </source>
</reference>
<dbReference type="RefSeq" id="XP_068370263.1">
    <property type="nucleotide sequence ID" value="XM_068496761.1"/>
</dbReference>